<name>A0A7I8K9D7_SPIIN</name>
<evidence type="ECO:0000313" key="2">
    <source>
        <dbReference type="Proteomes" id="UP000663760"/>
    </source>
</evidence>
<organism evidence="1 2">
    <name type="scientific">Spirodela intermedia</name>
    <name type="common">Intermediate duckweed</name>
    <dbReference type="NCBI Taxonomy" id="51605"/>
    <lineage>
        <taxon>Eukaryota</taxon>
        <taxon>Viridiplantae</taxon>
        <taxon>Streptophyta</taxon>
        <taxon>Embryophyta</taxon>
        <taxon>Tracheophyta</taxon>
        <taxon>Spermatophyta</taxon>
        <taxon>Magnoliopsida</taxon>
        <taxon>Liliopsida</taxon>
        <taxon>Araceae</taxon>
        <taxon>Lemnoideae</taxon>
        <taxon>Spirodela</taxon>
    </lineage>
</organism>
<dbReference type="CDD" id="cd00303">
    <property type="entry name" value="retropepsin_like"/>
    <property type="match status" value="1"/>
</dbReference>
<dbReference type="Proteomes" id="UP000663760">
    <property type="component" value="Chromosome 4"/>
</dbReference>
<protein>
    <submittedName>
        <fullName evidence="1">Uncharacterized protein</fullName>
    </submittedName>
</protein>
<reference evidence="1" key="1">
    <citation type="submission" date="2020-02" db="EMBL/GenBank/DDBJ databases">
        <authorList>
            <person name="Scholz U."/>
            <person name="Mascher M."/>
            <person name="Fiebig A."/>
        </authorList>
    </citation>
    <scope>NUCLEOTIDE SEQUENCE</scope>
</reference>
<sequence>MPTSLPTTNDSLCTSIFYTYMKINRHTCKVIVDSSSCINAMSNQVLQRARLSTISHLAPYKILWIDTAALLIRRQCHVPLRVSTYDEHILCDFDYDIQLMGRANTCSFMYRDRRLVWYLHTNKPVPKYDPKSHIDGSPMCFALALDMRDNTTLTSPSLEVEGILLEYADILPEELPRELPPLRHIQYAIHLVPRASLSNMPHYHMEPAKYKELSQ</sequence>
<dbReference type="EMBL" id="LR746267">
    <property type="protein sequence ID" value="CAA7394399.1"/>
    <property type="molecule type" value="Genomic_DNA"/>
</dbReference>
<keyword evidence="2" id="KW-1185">Reference proteome</keyword>
<dbReference type="PANTHER" id="PTHR35046:SF9">
    <property type="entry name" value="RNA-DIRECTED DNA POLYMERASE"/>
    <property type="match status" value="1"/>
</dbReference>
<dbReference type="PANTHER" id="PTHR35046">
    <property type="entry name" value="ZINC KNUCKLE (CCHC-TYPE) FAMILY PROTEIN"/>
    <property type="match status" value="1"/>
</dbReference>
<gene>
    <name evidence="1" type="ORF">SI8410_04005060</name>
</gene>
<proteinExistence type="predicted"/>
<dbReference type="AlphaFoldDB" id="A0A7I8K9D7"/>
<evidence type="ECO:0000313" key="1">
    <source>
        <dbReference type="EMBL" id="CAA7394399.1"/>
    </source>
</evidence>
<accession>A0A7I8K9D7</accession>